<reference evidence="3 4" key="1">
    <citation type="submission" date="2020-04" db="EMBL/GenBank/DDBJ databases">
        <authorList>
            <person name="Laetsch R D."/>
            <person name="Stevens L."/>
            <person name="Kumar S."/>
            <person name="Blaxter L. M."/>
        </authorList>
    </citation>
    <scope>NUCLEOTIDE SEQUENCE [LARGE SCALE GENOMIC DNA]</scope>
</reference>
<feature type="chain" id="PRO_5035836522" description="Receptor L-domain domain-containing protein" evidence="1">
    <location>
        <begin position="16"/>
        <end position="906"/>
    </location>
</feature>
<feature type="domain" description="Receptor L-domain" evidence="2">
    <location>
        <begin position="35"/>
        <end position="133"/>
    </location>
</feature>
<name>A0A8S1EX63_9PELO</name>
<dbReference type="EMBL" id="CADEPM010000004">
    <property type="protein sequence ID" value="CAB3405311.1"/>
    <property type="molecule type" value="Genomic_DNA"/>
</dbReference>
<organism evidence="3 4">
    <name type="scientific">Caenorhabditis bovis</name>
    <dbReference type="NCBI Taxonomy" id="2654633"/>
    <lineage>
        <taxon>Eukaryota</taxon>
        <taxon>Metazoa</taxon>
        <taxon>Ecdysozoa</taxon>
        <taxon>Nematoda</taxon>
        <taxon>Chromadorea</taxon>
        <taxon>Rhabditida</taxon>
        <taxon>Rhabditina</taxon>
        <taxon>Rhabditomorpha</taxon>
        <taxon>Rhabditoidea</taxon>
        <taxon>Rhabditidae</taxon>
        <taxon>Peloderinae</taxon>
        <taxon>Caenorhabditis</taxon>
    </lineage>
</organism>
<protein>
    <recommendedName>
        <fullName evidence="2">Receptor L-domain domain-containing protein</fullName>
    </recommendedName>
</protein>
<feature type="domain" description="Receptor L-domain" evidence="2">
    <location>
        <begin position="174"/>
        <end position="274"/>
    </location>
</feature>
<dbReference type="OrthoDB" id="5869109at2759"/>
<proteinExistence type="predicted"/>
<sequence length="906" mass="101794">MLPLLLSALIGFSLESNPCDVGVTHVKSDTKLPSNCTSIIGRFLIDGSSDVDDEALISIFENVASIEGVVEIHKSKLKSARFLGVIGELTGDLLDKSLSIVDNADLVDIDVGALRSADAYVRIVDNPKLNLTNACKRLHNAFGNRRIIAGNAENCGCSVNGPLTYPESVDFPENCTIVYGQLHIDKIPPPFAILDRLRSIKTIYGSLMITDTNLETLGFLENLETIESDNQAEYTIKIESNNWLGRMDLLRLTKVASKNPESRITVYNTMNVCFDPELLELFVKSGLRFDVSTDLSFCDLTKIRNPTGYCSGPLHEVPDRCLYYVGNIEYSIADENWYGDFEPITVPDADLTRIQQFEKIFGMISIRFSDIKSFSLPKLKEIYSLGCVRDSIISSYGFETFYFVKNLNMTSFKTPNLQIAFKNIYLEENGNVQISKKDCKNFENVKNADFTATIDRFRCDPCDVGVTHVKSDTKLPSNCTSIIGQFLIDGSSDVDDEALISIFENVASIEGVVEIHKSKLKSARFLGVIGELTGDLLDKSLSIVDNADLVDIDVGALRSADAYVRIVDNPKLNLTNACKRLHNAFGNRRIIAGNAENCGCSVNGPLTYPESGEFPENCTIVYGKLHIDKIPPPFAILDRLRSVKILYGSLWVTGTNLETLGFLENLEEIHSDERTEQTINIERNEWIGRLDLLRLDKITSKNRESRITIYNVNRMCYDPALLQIIIESGLKLELGTEAKFCDSAMFRDPSLFCTGPIKEVPERCQNYVGNIVYQPTKDYWYYYECESIRVPDDDMARIQKFERVFGKIAISCSDLEFLDLPNLKAIYNIQDGEAMVITKNANLTGFETPNLEYAFKRIVFEENGNWTISKQICKNFGGIKNEKFSSKINEFSCESDYEYYLNLMQS</sequence>
<evidence type="ECO:0000256" key="1">
    <source>
        <dbReference type="SAM" id="SignalP"/>
    </source>
</evidence>
<dbReference type="PANTHER" id="PTHR21662:SF26">
    <property type="entry name" value="RECEPTOR L-DOMAIN DOMAIN-CONTAINING PROTEIN"/>
    <property type="match status" value="1"/>
</dbReference>
<evidence type="ECO:0000259" key="2">
    <source>
        <dbReference type="Pfam" id="PF01030"/>
    </source>
</evidence>
<dbReference type="InterPro" id="IPR053079">
    <property type="entry name" value="SPS2_domain"/>
</dbReference>
<dbReference type="Pfam" id="PF01030">
    <property type="entry name" value="Recep_L_domain"/>
    <property type="match status" value="4"/>
</dbReference>
<dbReference type="InterPro" id="IPR000494">
    <property type="entry name" value="Rcpt_L-dom"/>
</dbReference>
<evidence type="ECO:0000313" key="4">
    <source>
        <dbReference type="Proteomes" id="UP000494206"/>
    </source>
</evidence>
<dbReference type="SUPFAM" id="SSF52058">
    <property type="entry name" value="L domain-like"/>
    <property type="match status" value="6"/>
</dbReference>
<feature type="signal peptide" evidence="1">
    <location>
        <begin position="1"/>
        <end position="15"/>
    </location>
</feature>
<feature type="domain" description="Receptor L-domain" evidence="2">
    <location>
        <begin position="617"/>
        <end position="718"/>
    </location>
</feature>
<dbReference type="Gene3D" id="3.80.20.20">
    <property type="entry name" value="Receptor L-domain"/>
    <property type="match status" value="5"/>
</dbReference>
<comment type="caution">
    <text evidence="3">The sequence shown here is derived from an EMBL/GenBank/DDBJ whole genome shotgun (WGS) entry which is preliminary data.</text>
</comment>
<evidence type="ECO:0000313" key="3">
    <source>
        <dbReference type="EMBL" id="CAB3405311.1"/>
    </source>
</evidence>
<accession>A0A8S1EX63</accession>
<dbReference type="AlphaFoldDB" id="A0A8S1EX63"/>
<feature type="domain" description="Receptor L-domain" evidence="2">
    <location>
        <begin position="478"/>
        <end position="576"/>
    </location>
</feature>
<dbReference type="Proteomes" id="UP000494206">
    <property type="component" value="Unassembled WGS sequence"/>
</dbReference>
<dbReference type="InterPro" id="IPR036941">
    <property type="entry name" value="Rcpt_L-dom_sf"/>
</dbReference>
<keyword evidence="1" id="KW-0732">Signal</keyword>
<dbReference type="PANTHER" id="PTHR21662">
    <property type="entry name" value="RECEPTOR PROTEIN-TYROSINE KINASE"/>
    <property type="match status" value="1"/>
</dbReference>
<keyword evidence="4" id="KW-1185">Reference proteome</keyword>
<gene>
    <name evidence="3" type="ORF">CBOVIS_LOCUS7525</name>
</gene>